<dbReference type="EMBL" id="JACGWW010000005">
    <property type="protein sequence ID" value="MBA8814515.1"/>
    <property type="molecule type" value="Genomic_DNA"/>
</dbReference>
<gene>
    <name evidence="1" type="ORF">FB463_002788</name>
</gene>
<sequence length="32" mass="3588">MRPSFSARILATADDVDHVSYFDTGIEDDDLD</sequence>
<dbReference type="Proteomes" id="UP000522688">
    <property type="component" value="Unassembled WGS sequence"/>
</dbReference>
<proteinExistence type="predicted"/>
<evidence type="ECO:0000313" key="1">
    <source>
        <dbReference type="EMBL" id="MBA8814515.1"/>
    </source>
</evidence>
<protein>
    <submittedName>
        <fullName evidence="1">Uncharacterized protein</fullName>
    </submittedName>
</protein>
<organism evidence="1 2">
    <name type="scientific">Frigoribacterium faeni</name>
    <dbReference type="NCBI Taxonomy" id="145483"/>
    <lineage>
        <taxon>Bacteria</taxon>
        <taxon>Bacillati</taxon>
        <taxon>Actinomycetota</taxon>
        <taxon>Actinomycetes</taxon>
        <taxon>Micrococcales</taxon>
        <taxon>Microbacteriaceae</taxon>
        <taxon>Frigoribacterium</taxon>
    </lineage>
</organism>
<accession>A0A7W3PJJ3</accession>
<evidence type="ECO:0000313" key="2">
    <source>
        <dbReference type="Proteomes" id="UP000522688"/>
    </source>
</evidence>
<reference evidence="1 2" key="1">
    <citation type="submission" date="2020-07" db="EMBL/GenBank/DDBJ databases">
        <title>Sequencing the genomes of 1000 actinobacteria strains.</title>
        <authorList>
            <person name="Klenk H.-P."/>
        </authorList>
    </citation>
    <scope>NUCLEOTIDE SEQUENCE [LARGE SCALE GENOMIC DNA]</scope>
    <source>
        <strain evidence="1 2">DSM 10309</strain>
    </source>
</reference>
<name>A0A7W3PJJ3_9MICO</name>
<comment type="caution">
    <text evidence="1">The sequence shown here is derived from an EMBL/GenBank/DDBJ whole genome shotgun (WGS) entry which is preliminary data.</text>
</comment>
<dbReference type="AlphaFoldDB" id="A0A7W3PJJ3"/>